<feature type="domain" description="FAD-binding PCMH-type" evidence="9">
    <location>
        <begin position="11"/>
        <end position="182"/>
    </location>
</feature>
<dbReference type="PANTHER" id="PTHR10801">
    <property type="entry name" value="24-DEHYDROCHOLESTEROL REDUCTASE"/>
    <property type="match status" value="1"/>
</dbReference>
<dbReference type="Proteomes" id="UP000186292">
    <property type="component" value="Unassembled WGS sequence"/>
</dbReference>
<keyword evidence="4" id="KW-0812">Transmembrane</keyword>
<evidence type="ECO:0000313" key="11">
    <source>
        <dbReference type="Proteomes" id="UP000186292"/>
    </source>
</evidence>
<dbReference type="Gene3D" id="3.30.465.10">
    <property type="match status" value="1"/>
</dbReference>
<evidence type="ECO:0000256" key="6">
    <source>
        <dbReference type="ARBA" id="ARBA00022989"/>
    </source>
</evidence>
<dbReference type="EMBL" id="FTOF01000008">
    <property type="protein sequence ID" value="SIS49042.1"/>
    <property type="molecule type" value="Genomic_DNA"/>
</dbReference>
<dbReference type="Pfam" id="PF01565">
    <property type="entry name" value="FAD_binding_4"/>
    <property type="match status" value="1"/>
</dbReference>
<organism evidence="10 11">
    <name type="scientific">Corynebacterium appendicis CIP 107643</name>
    <dbReference type="NCBI Taxonomy" id="1161099"/>
    <lineage>
        <taxon>Bacteria</taxon>
        <taxon>Bacillati</taxon>
        <taxon>Actinomycetota</taxon>
        <taxon>Actinomycetes</taxon>
        <taxon>Mycobacteriales</taxon>
        <taxon>Corynebacteriaceae</taxon>
        <taxon>Corynebacterium</taxon>
    </lineage>
</organism>
<dbReference type="STRING" id="1161099.SAMN05444817_10865"/>
<dbReference type="InterPro" id="IPR016164">
    <property type="entry name" value="FAD-linked_Oxase-like_C"/>
</dbReference>
<name>A0A1N7JI46_9CORY</name>
<dbReference type="GO" id="GO:0050614">
    <property type="term" value="F:Delta24-sterol reductase activity"/>
    <property type="evidence" value="ECO:0007669"/>
    <property type="project" value="UniProtKB-EC"/>
</dbReference>
<keyword evidence="6" id="KW-1133">Transmembrane helix</keyword>
<evidence type="ECO:0000256" key="5">
    <source>
        <dbReference type="ARBA" id="ARBA00022827"/>
    </source>
</evidence>
<evidence type="ECO:0000313" key="10">
    <source>
        <dbReference type="EMBL" id="SIS49042.1"/>
    </source>
</evidence>
<keyword evidence="8" id="KW-0472">Membrane</keyword>
<evidence type="ECO:0000256" key="7">
    <source>
        <dbReference type="ARBA" id="ARBA00023002"/>
    </source>
</evidence>
<dbReference type="InterPro" id="IPR016169">
    <property type="entry name" value="FAD-bd_PCMH_sub2"/>
</dbReference>
<dbReference type="AlphaFoldDB" id="A0A1N7JI46"/>
<keyword evidence="7" id="KW-0560">Oxidoreductase</keyword>
<keyword evidence="5" id="KW-0274">FAD</keyword>
<accession>A0A1N7JI46</accession>
<dbReference type="GO" id="GO:0016020">
    <property type="term" value="C:membrane"/>
    <property type="evidence" value="ECO:0007669"/>
    <property type="project" value="UniProtKB-SubCell"/>
</dbReference>
<evidence type="ECO:0000256" key="2">
    <source>
        <dbReference type="ARBA" id="ARBA00012405"/>
    </source>
</evidence>
<dbReference type="InterPro" id="IPR040165">
    <property type="entry name" value="Diminuto-like"/>
</dbReference>
<proteinExistence type="predicted"/>
<reference evidence="11" key="1">
    <citation type="submission" date="2017-01" db="EMBL/GenBank/DDBJ databases">
        <authorList>
            <person name="Varghese N."/>
            <person name="Submissions S."/>
        </authorList>
    </citation>
    <scope>NUCLEOTIDE SEQUENCE [LARGE SCALE GENOMIC DNA]</scope>
    <source>
        <strain evidence="11">DSM 44531</strain>
    </source>
</reference>
<dbReference type="InterPro" id="IPR036318">
    <property type="entry name" value="FAD-bd_PCMH-like_sf"/>
</dbReference>
<keyword evidence="11" id="KW-1185">Reference proteome</keyword>
<dbReference type="SUPFAM" id="SSF56176">
    <property type="entry name" value="FAD-binding/transporter-associated domain-like"/>
    <property type="match status" value="1"/>
</dbReference>
<dbReference type="EC" id="1.3.1.72" evidence="2"/>
<comment type="subcellular location">
    <subcellularLocation>
        <location evidence="1">Membrane</location>
        <topology evidence="1">Single-pass membrane protein</topology>
    </subcellularLocation>
</comment>
<sequence>MNAWGRSVDWQRVTPVAWHGHERGVDTLVRSFDAVPDGQRVRLAKKTSNLFRSREAAGVGLDVSGLTGIIEVDPVAKTADVQGMCTYEDLVDATLPYGLAPLVVPQLKTITLGGAVSGMGVESTSFRNGLPHESVVEMDVLVGTGEIITCSREDNVELFRAFPNSYGSLGYVVRLKIELEDVAPFVELAHVRYSDLAQFQDALASAAASGTWEGREIHGLDAVAFSPDEQYLVLAFQTDNAPGTSDYTHDAIFYRSIQHPAGTKHDYLTIRDYIWRWDTDWFWCSRAFGAQNPQVRKIWPRQLRRSSFYWKLVGLDKKYDLEYRFLKKPKNLPRTERVVQDIEVTDTHLAAFLEWFFAASDIEPVWLCPIRLRPGVEELSGVGLPESAPWPLYPLDPGTTWINVGFWSGVPADHVSAAQEPGAFNRLIEQKVSELGGHKSLYSEAFYSREQFGQLYGGELPEQMKQKYDPDRRFPGLYDKTVNNA</sequence>
<dbReference type="GO" id="GO:0071949">
    <property type="term" value="F:FAD binding"/>
    <property type="evidence" value="ECO:0007669"/>
    <property type="project" value="InterPro"/>
</dbReference>
<evidence type="ECO:0000259" key="9">
    <source>
        <dbReference type="PROSITE" id="PS51387"/>
    </source>
</evidence>
<dbReference type="RefSeq" id="WP_076599500.1">
    <property type="nucleotide sequence ID" value="NZ_CP046976.1"/>
</dbReference>
<dbReference type="OrthoDB" id="5482059at2"/>
<protein>
    <recommendedName>
        <fullName evidence="2">Delta(24)-sterol reductase</fullName>
        <ecNumber evidence="2">1.3.1.72</ecNumber>
    </recommendedName>
</protein>
<keyword evidence="3" id="KW-0285">Flavoprotein</keyword>
<evidence type="ECO:0000256" key="4">
    <source>
        <dbReference type="ARBA" id="ARBA00022692"/>
    </source>
</evidence>
<dbReference type="InterPro" id="IPR016166">
    <property type="entry name" value="FAD-bd_PCMH"/>
</dbReference>
<evidence type="ECO:0000256" key="3">
    <source>
        <dbReference type="ARBA" id="ARBA00022630"/>
    </source>
</evidence>
<evidence type="ECO:0000256" key="1">
    <source>
        <dbReference type="ARBA" id="ARBA00004167"/>
    </source>
</evidence>
<dbReference type="PANTHER" id="PTHR10801:SF0">
    <property type="entry name" value="DELTA(24)-STEROL REDUCTASE"/>
    <property type="match status" value="1"/>
</dbReference>
<dbReference type="PROSITE" id="PS51387">
    <property type="entry name" value="FAD_PCMH"/>
    <property type="match status" value="1"/>
</dbReference>
<gene>
    <name evidence="10" type="ORF">SAMN05444817_10865</name>
</gene>
<evidence type="ECO:0000256" key="8">
    <source>
        <dbReference type="ARBA" id="ARBA00023136"/>
    </source>
</evidence>
<dbReference type="SUPFAM" id="SSF55103">
    <property type="entry name" value="FAD-linked oxidases, C-terminal domain"/>
    <property type="match status" value="1"/>
</dbReference>
<dbReference type="InterPro" id="IPR006094">
    <property type="entry name" value="Oxid_FAD_bind_N"/>
</dbReference>